<feature type="binding site" evidence="5">
    <location>
        <begin position="278"/>
        <end position="281"/>
    </location>
    <ligand>
        <name>pyridoxal 5'-phosphate</name>
        <dbReference type="ChEBI" id="CHEBI:597326"/>
    </ligand>
</feature>
<dbReference type="GO" id="GO:0009089">
    <property type="term" value="P:lysine biosynthetic process via diaminopimelate"/>
    <property type="evidence" value="ECO:0007669"/>
    <property type="project" value="UniProtKB-UniRule"/>
</dbReference>
<dbReference type="InterPro" id="IPR000183">
    <property type="entry name" value="Orn/DAP/Arg_de-COase"/>
</dbReference>
<evidence type="ECO:0000313" key="10">
    <source>
        <dbReference type="EMBL" id="UPV73263.1"/>
    </source>
</evidence>
<dbReference type="PRINTS" id="PR01179">
    <property type="entry name" value="ODADCRBXLASE"/>
</dbReference>
<dbReference type="InterPro" id="IPR002986">
    <property type="entry name" value="DAP_deCOOHase_LysA"/>
</dbReference>
<feature type="binding site" evidence="5">
    <location>
        <position position="377"/>
    </location>
    <ligand>
        <name>pyridoxal 5'-phosphate</name>
        <dbReference type="ChEBI" id="CHEBI:597326"/>
    </ligand>
</feature>
<dbReference type="InterPro" id="IPR022644">
    <property type="entry name" value="De-COase2_N"/>
</dbReference>
<accession>A0A8U0HR95</accession>
<comment type="function">
    <text evidence="5">Specifically catalyzes the decarboxylation of meso-diaminopimelate (meso-DAP) to L-lysine.</text>
</comment>
<feature type="binding site" evidence="5">
    <location>
        <position position="317"/>
    </location>
    <ligand>
        <name>substrate</name>
    </ligand>
</feature>
<reference evidence="10 11" key="1">
    <citation type="submission" date="2022-04" db="EMBL/GenBank/DDBJ databases">
        <title>Diverse halophilic archaea isolated from saline environments.</title>
        <authorList>
            <person name="Cui H.-L."/>
        </authorList>
    </citation>
    <scope>NUCLEOTIDE SEQUENCE [LARGE SCALE GENOMIC DNA]</scope>
    <source>
        <strain evidence="10 11">XZYJT49</strain>
    </source>
</reference>
<dbReference type="HAMAP" id="MF_02120">
    <property type="entry name" value="LysA"/>
    <property type="match status" value="1"/>
</dbReference>
<dbReference type="CDD" id="cd06828">
    <property type="entry name" value="PLPDE_III_DapDC"/>
    <property type="match status" value="1"/>
</dbReference>
<evidence type="ECO:0000313" key="11">
    <source>
        <dbReference type="Proteomes" id="UP000830729"/>
    </source>
</evidence>
<dbReference type="GO" id="GO:0030170">
    <property type="term" value="F:pyridoxal phosphate binding"/>
    <property type="evidence" value="ECO:0007669"/>
    <property type="project" value="UniProtKB-UniRule"/>
</dbReference>
<feature type="domain" description="Orn/DAP/Arg decarboxylase 2 N-terminal" evidence="9">
    <location>
        <begin position="45"/>
        <end position="285"/>
    </location>
</feature>
<keyword evidence="2 5" id="KW-0210">Decarboxylase</keyword>
<dbReference type="Proteomes" id="UP000830729">
    <property type="component" value="Chromosome"/>
</dbReference>
<comment type="subunit">
    <text evidence="5">Homodimer.</text>
</comment>
<comment type="cofactor">
    <cofactor evidence="1 5 7 8">
        <name>pyridoxal 5'-phosphate</name>
        <dbReference type="ChEBI" id="CHEBI:597326"/>
    </cofactor>
</comment>
<keyword evidence="4 5" id="KW-0456">Lyase</keyword>
<dbReference type="GeneID" id="72185930"/>
<dbReference type="AlphaFoldDB" id="A0A8U0HR95"/>
<dbReference type="PRINTS" id="PR01181">
    <property type="entry name" value="DAPDCRBXLASE"/>
</dbReference>
<evidence type="ECO:0000256" key="6">
    <source>
        <dbReference type="NCBIfam" id="TIGR01048"/>
    </source>
</evidence>
<feature type="active site" description="Proton donor" evidence="7">
    <location>
        <position position="349"/>
    </location>
</feature>
<feature type="modified residue" description="N6-(pyridoxal phosphate)lysine" evidence="5 7">
    <location>
        <position position="65"/>
    </location>
</feature>
<dbReference type="NCBIfam" id="TIGR01048">
    <property type="entry name" value="lysA"/>
    <property type="match status" value="1"/>
</dbReference>
<evidence type="ECO:0000256" key="8">
    <source>
        <dbReference type="RuleBase" id="RU003738"/>
    </source>
</evidence>
<feature type="binding site" evidence="5">
    <location>
        <position position="350"/>
    </location>
    <ligand>
        <name>substrate</name>
    </ligand>
</feature>
<protein>
    <recommendedName>
        <fullName evidence="5 6">Diaminopimelate decarboxylase</fullName>
        <shortName evidence="5">DAP decarboxylase</shortName>
        <shortName evidence="5">DAPDC</shortName>
        <ecNumber evidence="5 6">4.1.1.20</ecNumber>
    </recommendedName>
</protein>
<evidence type="ECO:0000256" key="5">
    <source>
        <dbReference type="HAMAP-Rule" id="MF_02120"/>
    </source>
</evidence>
<dbReference type="InterPro" id="IPR022653">
    <property type="entry name" value="De-COase2_pyr-phos_BS"/>
</dbReference>
<comment type="similarity">
    <text evidence="5">Belongs to the Orn/Lys/Arg decarboxylase class-II family. LysA subfamily.</text>
</comment>
<keyword evidence="5 8" id="KW-0457">Lysine biosynthesis</keyword>
<name>A0A8U0HR95_9EURY</name>
<dbReference type="SUPFAM" id="SSF50621">
    <property type="entry name" value="Alanine racemase C-terminal domain-like"/>
    <property type="match status" value="1"/>
</dbReference>
<keyword evidence="11" id="KW-1185">Reference proteome</keyword>
<dbReference type="Gene3D" id="2.40.37.10">
    <property type="entry name" value="Lyase, Ornithine Decarboxylase, Chain A, domain 1"/>
    <property type="match status" value="1"/>
</dbReference>
<dbReference type="GO" id="GO:0008836">
    <property type="term" value="F:diaminopimelate decarboxylase activity"/>
    <property type="evidence" value="ECO:0007669"/>
    <property type="project" value="UniProtKB-UniRule"/>
</dbReference>
<evidence type="ECO:0000259" key="9">
    <source>
        <dbReference type="Pfam" id="PF02784"/>
    </source>
</evidence>
<dbReference type="InterPro" id="IPR029066">
    <property type="entry name" value="PLP-binding_barrel"/>
</dbReference>
<dbReference type="Pfam" id="PF02784">
    <property type="entry name" value="Orn_Arg_deC_N"/>
    <property type="match status" value="1"/>
</dbReference>
<dbReference type="EC" id="4.1.1.20" evidence="5 6"/>
<dbReference type="FunFam" id="3.20.20.10:FF:000003">
    <property type="entry name" value="Diaminopimelate decarboxylase"/>
    <property type="match status" value="1"/>
</dbReference>
<dbReference type="KEGG" id="halx:M0R89_11985"/>
<feature type="binding site" evidence="5">
    <location>
        <position position="321"/>
    </location>
    <ligand>
        <name>substrate</name>
    </ligand>
</feature>
<keyword evidence="5" id="KW-0028">Amino-acid biosynthesis</keyword>
<feature type="binding site" evidence="5">
    <location>
        <position position="243"/>
    </location>
    <ligand>
        <name>pyridoxal 5'-phosphate</name>
        <dbReference type="ChEBI" id="CHEBI:597326"/>
    </ligand>
</feature>
<dbReference type="PANTHER" id="PTHR43727">
    <property type="entry name" value="DIAMINOPIMELATE DECARBOXYLASE"/>
    <property type="match status" value="1"/>
</dbReference>
<evidence type="ECO:0000256" key="1">
    <source>
        <dbReference type="ARBA" id="ARBA00001933"/>
    </source>
</evidence>
<feature type="binding site" evidence="5">
    <location>
        <position position="281"/>
    </location>
    <ligand>
        <name>substrate</name>
    </ligand>
</feature>
<dbReference type="InterPro" id="IPR009006">
    <property type="entry name" value="Ala_racemase/Decarboxylase_C"/>
</dbReference>
<evidence type="ECO:0000256" key="2">
    <source>
        <dbReference type="ARBA" id="ARBA00022793"/>
    </source>
</evidence>
<evidence type="ECO:0000256" key="4">
    <source>
        <dbReference type="ARBA" id="ARBA00023239"/>
    </source>
</evidence>
<dbReference type="PROSITE" id="PS00878">
    <property type="entry name" value="ODR_DC_2_1"/>
    <property type="match status" value="1"/>
</dbReference>
<feature type="binding site" evidence="5">
    <location>
        <position position="377"/>
    </location>
    <ligand>
        <name>substrate</name>
    </ligand>
</feature>
<sequence>MSSESGSTARNPPVRRLADWPAERLRSLADEYGTPLYVFDVERARENYRRMARAFPEADVYYAAKANTARPVLQALADEGAGVECASAGELARALDAGVDGSHVHYTAVNPPARDLDVAVRLAEEHPGVTVTAGAEDTLDRLADRGYDGRVCLRVNPGVGAGHHEKVSTGADAKFGVPYERAADLAESADDDFEVVGIHAHAGSGISGDDLSAHRDLVGRMGELAREIEGRGLDLDFVDVGGGFGVPYSPDEHPLDLEAVAEATREALGEVDATLAVEPGRYLVADAGVLLTRVNTVKETPSSVVVGVGAGMTTLARPAIYDAHHEIRSVAPDADERPEREVTVAGPVCESGDSLGDHRLADPERGDLLAVGNAGAYGYEMASQYNSRPRPASVVLDGDDDRLARRRETIADVTAVEPEVDR</sequence>
<dbReference type="SUPFAM" id="SSF51419">
    <property type="entry name" value="PLP-binding barrel"/>
    <property type="match status" value="1"/>
</dbReference>
<organism evidence="10 11">
    <name type="scientific">Halorussus limi</name>
    <dbReference type="NCBI Taxonomy" id="2938695"/>
    <lineage>
        <taxon>Archaea</taxon>
        <taxon>Methanobacteriati</taxon>
        <taxon>Methanobacteriota</taxon>
        <taxon>Stenosarchaea group</taxon>
        <taxon>Halobacteria</taxon>
        <taxon>Halobacteriales</taxon>
        <taxon>Haladaptataceae</taxon>
        <taxon>Halorussus</taxon>
    </lineage>
</organism>
<evidence type="ECO:0000256" key="3">
    <source>
        <dbReference type="ARBA" id="ARBA00022898"/>
    </source>
</evidence>
<evidence type="ECO:0000256" key="7">
    <source>
        <dbReference type="PIRSR" id="PIRSR600183-50"/>
    </source>
</evidence>
<comment type="pathway">
    <text evidence="5 8">Amino-acid biosynthesis; L-lysine biosynthesis via DAP pathway; L-lysine from DL-2,6-diaminopimelate: step 1/1.</text>
</comment>
<dbReference type="PANTHER" id="PTHR43727:SF2">
    <property type="entry name" value="GROUP IV DECARBOXYLASE"/>
    <property type="match status" value="1"/>
</dbReference>
<dbReference type="RefSeq" id="WP_248649319.1">
    <property type="nucleotide sequence ID" value="NZ_CP096659.1"/>
</dbReference>
<dbReference type="Gene3D" id="3.20.20.10">
    <property type="entry name" value="Alanine racemase"/>
    <property type="match status" value="1"/>
</dbReference>
<gene>
    <name evidence="5 10" type="primary">lysA</name>
    <name evidence="10" type="ORF">M0R89_11985</name>
</gene>
<proteinExistence type="inferred from homology"/>
<comment type="catalytic activity">
    <reaction evidence="5 8">
        <text>meso-2,6-diaminopimelate + H(+) = L-lysine + CO2</text>
        <dbReference type="Rhea" id="RHEA:15101"/>
        <dbReference type="ChEBI" id="CHEBI:15378"/>
        <dbReference type="ChEBI" id="CHEBI:16526"/>
        <dbReference type="ChEBI" id="CHEBI:32551"/>
        <dbReference type="ChEBI" id="CHEBI:57791"/>
        <dbReference type="EC" id="4.1.1.20"/>
    </reaction>
</comment>
<dbReference type="EMBL" id="CP096659">
    <property type="protein sequence ID" value="UPV73263.1"/>
    <property type="molecule type" value="Genomic_DNA"/>
</dbReference>
<keyword evidence="3 5" id="KW-0663">Pyridoxal phosphate</keyword>